<keyword evidence="2" id="KW-0288">FMN</keyword>
<sequence>MSEPRITVGEKTKCPHSLVPVRKAFNGTFISAGGYDREHGNKAVAENRTDLVATVIQGQIDN</sequence>
<dbReference type="Proteomes" id="UP001370490">
    <property type="component" value="Unassembled WGS sequence"/>
</dbReference>
<name>A0AAN8VMU0_9MAGN</name>
<dbReference type="InterPro" id="IPR013785">
    <property type="entry name" value="Aldolase_TIM"/>
</dbReference>
<evidence type="ECO:0000313" key="5">
    <source>
        <dbReference type="Proteomes" id="UP001370490"/>
    </source>
</evidence>
<accession>A0AAN8VMU0</accession>
<proteinExistence type="predicted"/>
<evidence type="ECO:0000313" key="4">
    <source>
        <dbReference type="EMBL" id="KAK6930553.1"/>
    </source>
</evidence>
<dbReference type="Gene3D" id="3.20.20.70">
    <property type="entry name" value="Aldolase class I"/>
    <property type="match status" value="1"/>
</dbReference>
<evidence type="ECO:0000256" key="1">
    <source>
        <dbReference type="ARBA" id="ARBA00022630"/>
    </source>
</evidence>
<dbReference type="PANTHER" id="PTHR22893">
    <property type="entry name" value="NADH OXIDOREDUCTASE-RELATED"/>
    <property type="match status" value="1"/>
</dbReference>
<dbReference type="GO" id="GO:0010181">
    <property type="term" value="F:FMN binding"/>
    <property type="evidence" value="ECO:0007669"/>
    <property type="project" value="InterPro"/>
</dbReference>
<gene>
    <name evidence="4" type="ORF">RJ641_004647</name>
</gene>
<keyword evidence="5" id="KW-1185">Reference proteome</keyword>
<protein>
    <submittedName>
        <fullName evidence="4">Uncharacterized protein</fullName>
    </submittedName>
</protein>
<dbReference type="GO" id="GO:0016491">
    <property type="term" value="F:oxidoreductase activity"/>
    <property type="evidence" value="ECO:0007669"/>
    <property type="project" value="InterPro"/>
</dbReference>
<organism evidence="4 5">
    <name type="scientific">Dillenia turbinata</name>
    <dbReference type="NCBI Taxonomy" id="194707"/>
    <lineage>
        <taxon>Eukaryota</taxon>
        <taxon>Viridiplantae</taxon>
        <taxon>Streptophyta</taxon>
        <taxon>Embryophyta</taxon>
        <taxon>Tracheophyta</taxon>
        <taxon>Spermatophyta</taxon>
        <taxon>Magnoliopsida</taxon>
        <taxon>eudicotyledons</taxon>
        <taxon>Gunneridae</taxon>
        <taxon>Pentapetalae</taxon>
        <taxon>Dilleniales</taxon>
        <taxon>Dilleniaceae</taxon>
        <taxon>Dillenia</taxon>
    </lineage>
</organism>
<dbReference type="AlphaFoldDB" id="A0AAN8VMU0"/>
<keyword evidence="3" id="KW-0521">NADP</keyword>
<reference evidence="4 5" key="1">
    <citation type="submission" date="2023-12" db="EMBL/GenBank/DDBJ databases">
        <title>A high-quality genome assembly for Dillenia turbinata (Dilleniales).</title>
        <authorList>
            <person name="Chanderbali A."/>
        </authorList>
    </citation>
    <scope>NUCLEOTIDE SEQUENCE [LARGE SCALE GENOMIC DNA]</scope>
    <source>
        <strain evidence="4">LSX21</strain>
        <tissue evidence="4">Leaf</tissue>
    </source>
</reference>
<dbReference type="EMBL" id="JBAMMX010000012">
    <property type="protein sequence ID" value="KAK6930553.1"/>
    <property type="molecule type" value="Genomic_DNA"/>
</dbReference>
<dbReference type="InterPro" id="IPR045247">
    <property type="entry name" value="Oye-like"/>
</dbReference>
<comment type="caution">
    <text evidence="4">The sequence shown here is derived from an EMBL/GenBank/DDBJ whole genome shotgun (WGS) entry which is preliminary data.</text>
</comment>
<keyword evidence="1" id="KW-0285">Flavoprotein</keyword>
<dbReference type="PANTHER" id="PTHR22893:SF91">
    <property type="entry name" value="NADPH DEHYDROGENASE 2-RELATED"/>
    <property type="match status" value="1"/>
</dbReference>
<evidence type="ECO:0000256" key="2">
    <source>
        <dbReference type="ARBA" id="ARBA00022643"/>
    </source>
</evidence>
<evidence type="ECO:0000256" key="3">
    <source>
        <dbReference type="ARBA" id="ARBA00022857"/>
    </source>
</evidence>